<dbReference type="PANTHER" id="PTHR43544:SF2">
    <property type="entry name" value="OXIDOREDUCTASE"/>
    <property type="match status" value="1"/>
</dbReference>
<dbReference type="STRING" id="6832.A0A553P025"/>
<protein>
    <submittedName>
        <fullName evidence="1">Uncharacterized protein</fullName>
    </submittedName>
</protein>
<dbReference type="InterPro" id="IPR002347">
    <property type="entry name" value="SDR_fam"/>
</dbReference>
<accession>A0A553P025</accession>
<evidence type="ECO:0000313" key="2">
    <source>
        <dbReference type="Proteomes" id="UP000318571"/>
    </source>
</evidence>
<dbReference type="Gene3D" id="3.40.50.720">
    <property type="entry name" value="NAD(P)-binding Rossmann-like Domain"/>
    <property type="match status" value="1"/>
</dbReference>
<sequence>MDKLSISSSNKLLILDCRNLEASQIIPDIKILHEDIMRDSIKAVWLDTTSSRFIEIKERLKKLSMATSMFHLMKLSLQARETDLQEAQKTSQLIASIPTVMEDLPNLSQNHPGLVRYIRLACKQAPISSMNPQPSTGVKRKNADCYGDGRRAKRSTFNTLGNFSLSKSKCYMCRCHSDLDRLCSDCMALNDHYLTTQVDLIGRKAIVTGGRIKIGFETVLRLLRDGCQVTATTRFPLDALKRYQDLRDYSMWKDRLKIAYLNLEDFESIKTFLDHVQGTMDHLDILINNAAQTIHRPLGFYQQFEAMEAAEVQDRACLSIPRPKNAASQMRSLSWSIKETTNNKVHFPHNQLDEHGQPLDLRPRNSWTYNLDEVPLQEMLQVLAINTVGPFILTSQLKPLLRKSPFQRKFVINVSAMEGQFSRHNKGQRHPHTNMAKAALNMMTRTSGLEFQLDGIFMTAVDTGWVTDERPHAQAVYEADRGFTVPLNCRDGAARVYQPVIHGLSPENQPYFAVFLKNYKVHPW</sequence>
<reference evidence="1 2" key="1">
    <citation type="journal article" date="2018" name="Nat. Ecol. Evol.">
        <title>Genomic signatures of mitonuclear coevolution across populations of Tigriopus californicus.</title>
        <authorList>
            <person name="Barreto F.S."/>
            <person name="Watson E.T."/>
            <person name="Lima T.G."/>
            <person name="Willett C.S."/>
            <person name="Edmands S."/>
            <person name="Li W."/>
            <person name="Burton R.S."/>
        </authorList>
    </citation>
    <scope>NUCLEOTIDE SEQUENCE [LARGE SCALE GENOMIC DNA]</scope>
    <source>
        <strain evidence="1 2">San Diego</strain>
    </source>
</reference>
<name>A0A553P025_TIGCA</name>
<dbReference type="Proteomes" id="UP000318571">
    <property type="component" value="Chromosome 9"/>
</dbReference>
<dbReference type="OMA" id="CAVDTGW"/>
<dbReference type="InterPro" id="IPR051468">
    <property type="entry name" value="Fungal_SecMetab_SDRs"/>
</dbReference>
<dbReference type="SUPFAM" id="SSF51735">
    <property type="entry name" value="NAD(P)-binding Rossmann-fold domains"/>
    <property type="match status" value="1"/>
</dbReference>
<keyword evidence="2" id="KW-1185">Reference proteome</keyword>
<dbReference type="GO" id="GO:0005737">
    <property type="term" value="C:cytoplasm"/>
    <property type="evidence" value="ECO:0007669"/>
    <property type="project" value="TreeGrafter"/>
</dbReference>
<dbReference type="Pfam" id="PF00106">
    <property type="entry name" value="adh_short"/>
    <property type="match status" value="1"/>
</dbReference>
<dbReference type="EMBL" id="VCGU01000009">
    <property type="protein sequence ID" value="TRY70962.1"/>
    <property type="molecule type" value="Genomic_DNA"/>
</dbReference>
<dbReference type="PANTHER" id="PTHR43544">
    <property type="entry name" value="SHORT-CHAIN DEHYDROGENASE/REDUCTASE"/>
    <property type="match status" value="1"/>
</dbReference>
<dbReference type="GO" id="GO:0016491">
    <property type="term" value="F:oxidoreductase activity"/>
    <property type="evidence" value="ECO:0007669"/>
    <property type="project" value="TreeGrafter"/>
</dbReference>
<gene>
    <name evidence="1" type="ORF">TCAL_11624</name>
</gene>
<dbReference type="InterPro" id="IPR036291">
    <property type="entry name" value="NAD(P)-bd_dom_sf"/>
</dbReference>
<dbReference type="AlphaFoldDB" id="A0A553P025"/>
<comment type="caution">
    <text evidence="1">The sequence shown here is derived from an EMBL/GenBank/DDBJ whole genome shotgun (WGS) entry which is preliminary data.</text>
</comment>
<evidence type="ECO:0000313" key="1">
    <source>
        <dbReference type="EMBL" id="TRY70962.1"/>
    </source>
</evidence>
<organism evidence="1 2">
    <name type="scientific">Tigriopus californicus</name>
    <name type="common">Marine copepod</name>
    <dbReference type="NCBI Taxonomy" id="6832"/>
    <lineage>
        <taxon>Eukaryota</taxon>
        <taxon>Metazoa</taxon>
        <taxon>Ecdysozoa</taxon>
        <taxon>Arthropoda</taxon>
        <taxon>Crustacea</taxon>
        <taxon>Multicrustacea</taxon>
        <taxon>Hexanauplia</taxon>
        <taxon>Copepoda</taxon>
        <taxon>Harpacticoida</taxon>
        <taxon>Harpacticidae</taxon>
        <taxon>Tigriopus</taxon>
    </lineage>
</organism>
<proteinExistence type="predicted"/>